<name>A0A1H5SSC6_9BACT</name>
<dbReference type="InterPro" id="IPR049712">
    <property type="entry name" value="Poly_export"/>
</dbReference>
<keyword evidence="6" id="KW-1185">Reference proteome</keyword>
<dbReference type="InterPro" id="IPR019554">
    <property type="entry name" value="Soluble_ligand-bd"/>
</dbReference>
<reference evidence="5 6" key="1">
    <citation type="submission" date="2016-10" db="EMBL/GenBank/DDBJ databases">
        <authorList>
            <person name="de Groot N.N."/>
        </authorList>
    </citation>
    <scope>NUCLEOTIDE SEQUENCE [LARGE SCALE GENOMIC DNA]</scope>
    <source>
        <strain evidence="5 6">DSM 22489</strain>
    </source>
</reference>
<evidence type="ECO:0000313" key="6">
    <source>
        <dbReference type="Proteomes" id="UP000236728"/>
    </source>
</evidence>
<feature type="signal peptide" evidence="2">
    <location>
        <begin position="1"/>
        <end position="24"/>
    </location>
</feature>
<dbReference type="Pfam" id="PF02563">
    <property type="entry name" value="Poly_export"/>
    <property type="match status" value="1"/>
</dbReference>
<evidence type="ECO:0000256" key="1">
    <source>
        <dbReference type="ARBA" id="ARBA00022729"/>
    </source>
</evidence>
<dbReference type="AlphaFoldDB" id="A0A1H5SSC6"/>
<gene>
    <name evidence="5" type="ORF">SAMN05421819_0317</name>
</gene>
<dbReference type="EMBL" id="FNVA01000001">
    <property type="protein sequence ID" value="SEF52888.1"/>
    <property type="molecule type" value="Genomic_DNA"/>
</dbReference>
<dbReference type="Pfam" id="PF10531">
    <property type="entry name" value="SLBB"/>
    <property type="match status" value="1"/>
</dbReference>
<evidence type="ECO:0000256" key="2">
    <source>
        <dbReference type="SAM" id="SignalP"/>
    </source>
</evidence>
<protein>
    <submittedName>
        <fullName evidence="5">Polysaccharide export outer membrane protein</fullName>
    </submittedName>
</protein>
<evidence type="ECO:0000259" key="4">
    <source>
        <dbReference type="Pfam" id="PF10531"/>
    </source>
</evidence>
<dbReference type="RefSeq" id="WP_160114951.1">
    <property type="nucleotide sequence ID" value="NZ_FNVA01000001.1"/>
</dbReference>
<dbReference type="Gene3D" id="3.30.1950.10">
    <property type="entry name" value="wza like domain"/>
    <property type="match status" value="1"/>
</dbReference>
<feature type="chain" id="PRO_5009284350" evidence="2">
    <location>
        <begin position="25"/>
        <end position="331"/>
    </location>
</feature>
<dbReference type="Proteomes" id="UP000236728">
    <property type="component" value="Unassembled WGS sequence"/>
</dbReference>
<accession>A0A1H5SSC6</accession>
<feature type="domain" description="Polysaccharide export protein N-terminal" evidence="3">
    <location>
        <begin position="62"/>
        <end position="134"/>
    </location>
</feature>
<dbReference type="InterPro" id="IPR003715">
    <property type="entry name" value="Poly_export_N"/>
</dbReference>
<dbReference type="PANTHER" id="PTHR33619">
    <property type="entry name" value="POLYSACCHARIDE EXPORT PROTEIN GFCE-RELATED"/>
    <property type="match status" value="1"/>
</dbReference>
<dbReference type="Gene3D" id="3.10.560.10">
    <property type="entry name" value="Outer membrane lipoprotein wza domain like"/>
    <property type="match status" value="2"/>
</dbReference>
<dbReference type="GO" id="GO:0015159">
    <property type="term" value="F:polysaccharide transmembrane transporter activity"/>
    <property type="evidence" value="ECO:0007669"/>
    <property type="project" value="InterPro"/>
</dbReference>
<evidence type="ECO:0000259" key="3">
    <source>
        <dbReference type="Pfam" id="PF02563"/>
    </source>
</evidence>
<dbReference type="OrthoDB" id="9815244at2"/>
<feature type="domain" description="Soluble ligand binding" evidence="4">
    <location>
        <begin position="142"/>
        <end position="177"/>
    </location>
</feature>
<evidence type="ECO:0000313" key="5">
    <source>
        <dbReference type="EMBL" id="SEF52888.1"/>
    </source>
</evidence>
<keyword evidence="1 2" id="KW-0732">Signal</keyword>
<proteinExistence type="predicted"/>
<dbReference type="PANTHER" id="PTHR33619:SF3">
    <property type="entry name" value="POLYSACCHARIDE EXPORT PROTEIN GFCE-RELATED"/>
    <property type="match status" value="1"/>
</dbReference>
<sequence>MRSRPSYRSVTAAVLLLAAGIAGAQSSDGSVSSDPAIQVPRQTAVPQLPEAGISLVPQDLATLKLEPGTLIRFSVYDAPEMSASLRVAPDGSVNVPLAGVVQVGGMTLPEARQALEAALLKGEYFVHPQVSLDVAQVAPAAVTMTGEVHTPGRFQILSPISLQAALAQAGGETENAGVTIDIHRAKAPADVLEHVSNARADQNAFNAIQIAPGDSVDVRRAGVIYVLGAVHRPGGFMMLNRGSLDVMEALALAQGTLLEAATGSIRILHRNGDGFTEEKFELDPSTKGKRPTLALHDTDIVYVPPSFVKTILVNGSSIIGAATSSIIYRVY</sequence>
<organism evidence="5 6">
    <name type="scientific">Bryocella elongata</name>
    <dbReference type="NCBI Taxonomy" id="863522"/>
    <lineage>
        <taxon>Bacteria</taxon>
        <taxon>Pseudomonadati</taxon>
        <taxon>Acidobacteriota</taxon>
        <taxon>Terriglobia</taxon>
        <taxon>Terriglobales</taxon>
        <taxon>Acidobacteriaceae</taxon>
        <taxon>Bryocella</taxon>
    </lineage>
</organism>